<dbReference type="EMBL" id="JAAONZ010000013">
    <property type="protein sequence ID" value="NHO66900.1"/>
    <property type="molecule type" value="Genomic_DNA"/>
</dbReference>
<proteinExistence type="predicted"/>
<sequence>MFKKKQVEHANIDTKHVVSSNELEPYKQPMVFLFDAEEAVVETLKELRFNSFEGSFGSIIKVNNKNHEEKFLKLNHDYPANLHEFDIVMLDLTKNKSETYDPSQHQLINTSGNTAHALLSAYPEQIFDPRPLAINMVSKDLNDLFEKKSVIIVFCGSEHISEYQFVEITSRGVSITGREKLSSFRFYQNLPGYKSRSGRKVKLPEKDSKLSPLFRKHLDSIDFETTFYHPTVWRDNKNQLSDNFAPLLLNERDEIVSYAHFIEKSIVFVFPDIADKPNFVSELFKTYLPEIVPEIFPFHGEFQWLDDGNYPLPGEKQLLRDRAVIEEKYNKDIAENENALVSLKDRYKFLSDLISETGGALVSAVEIYLKWLGFESVVNLDDTDPDILEEDIQIDCEDRFLVIEIKGIGGTSTDKDCSQVSKIKYRRAEERDKFDVFGLYIVNHQRYMPPKSRSNPPFTENQIKDAGHDKRGLLTTYDLYKAYFMIEEGILQKEDVRESLFKTGLITLEPENISSIGTPHELFMDGQVAILNLNSITLAVGDTLIVRKNGDYSKAIIESLQVDDKEVDTCNTGEIGIKLDRKLKKNSELFVRKV</sequence>
<gene>
    <name evidence="1" type="ORF">G8770_15215</name>
</gene>
<protein>
    <submittedName>
        <fullName evidence="1">Uncharacterized protein</fullName>
    </submittedName>
</protein>
<dbReference type="Proteomes" id="UP000787472">
    <property type="component" value="Unassembled WGS sequence"/>
</dbReference>
<organism evidence="1 2">
    <name type="scientific">Pseudomaricurvus hydrocarbonicus</name>
    <dbReference type="NCBI Taxonomy" id="1470433"/>
    <lineage>
        <taxon>Bacteria</taxon>
        <taxon>Pseudomonadati</taxon>
        <taxon>Pseudomonadota</taxon>
        <taxon>Gammaproteobacteria</taxon>
        <taxon>Cellvibrionales</taxon>
        <taxon>Cellvibrionaceae</taxon>
        <taxon>Pseudomaricurvus</taxon>
    </lineage>
</organism>
<comment type="caution">
    <text evidence="1">The sequence shown here is derived from an EMBL/GenBank/DDBJ whole genome shotgun (WGS) entry which is preliminary data.</text>
</comment>
<evidence type="ECO:0000313" key="1">
    <source>
        <dbReference type="EMBL" id="NHO66900.1"/>
    </source>
</evidence>
<reference evidence="1" key="1">
    <citation type="submission" date="2020-03" db="EMBL/GenBank/DDBJ databases">
        <authorList>
            <person name="Guo F."/>
        </authorList>
    </citation>
    <scope>NUCLEOTIDE SEQUENCE</scope>
    <source>
        <strain evidence="1">JCM 30134</strain>
    </source>
</reference>
<evidence type="ECO:0000313" key="2">
    <source>
        <dbReference type="Proteomes" id="UP000787472"/>
    </source>
</evidence>
<accession>A0A9E5JYB8</accession>
<dbReference type="AlphaFoldDB" id="A0A9E5JYB8"/>
<name>A0A9E5JYB8_9GAMM</name>
<keyword evidence="2" id="KW-1185">Reference proteome</keyword>
<dbReference type="RefSeq" id="WP_167188609.1">
    <property type="nucleotide sequence ID" value="NZ_JAAONZ010000013.1"/>
</dbReference>